<dbReference type="STRING" id="456900.A0A195CJ61"/>
<evidence type="ECO:0000313" key="2">
    <source>
        <dbReference type="EMBL" id="KYN00472.1"/>
    </source>
</evidence>
<accession>A0A195CJ61</accession>
<evidence type="ECO:0000313" key="3">
    <source>
        <dbReference type="Proteomes" id="UP000078542"/>
    </source>
</evidence>
<gene>
    <name evidence="2" type="ORF">ALC62_08776</name>
</gene>
<organism evidence="2 3">
    <name type="scientific">Cyphomyrmex costatus</name>
    <dbReference type="NCBI Taxonomy" id="456900"/>
    <lineage>
        <taxon>Eukaryota</taxon>
        <taxon>Metazoa</taxon>
        <taxon>Ecdysozoa</taxon>
        <taxon>Arthropoda</taxon>
        <taxon>Hexapoda</taxon>
        <taxon>Insecta</taxon>
        <taxon>Pterygota</taxon>
        <taxon>Neoptera</taxon>
        <taxon>Endopterygota</taxon>
        <taxon>Hymenoptera</taxon>
        <taxon>Apocrita</taxon>
        <taxon>Aculeata</taxon>
        <taxon>Formicoidea</taxon>
        <taxon>Formicidae</taxon>
        <taxon>Myrmicinae</taxon>
        <taxon>Cyphomyrmex</taxon>
    </lineage>
</organism>
<dbReference type="Proteomes" id="UP000078542">
    <property type="component" value="Unassembled WGS sequence"/>
</dbReference>
<protein>
    <submittedName>
        <fullName evidence="2">Uncharacterized protein</fullName>
    </submittedName>
</protein>
<reference evidence="2 3" key="1">
    <citation type="submission" date="2016-03" db="EMBL/GenBank/DDBJ databases">
        <title>Cyphomyrmex costatus WGS genome.</title>
        <authorList>
            <person name="Nygaard S."/>
            <person name="Hu H."/>
            <person name="Boomsma J."/>
            <person name="Zhang G."/>
        </authorList>
    </citation>
    <scope>NUCLEOTIDE SEQUENCE [LARGE SCALE GENOMIC DNA]</scope>
    <source>
        <strain evidence="2">MS0001</strain>
        <tissue evidence="2">Whole body</tissue>
    </source>
</reference>
<feature type="region of interest" description="Disordered" evidence="1">
    <location>
        <begin position="1"/>
        <end position="24"/>
    </location>
</feature>
<dbReference type="EMBL" id="KQ977720">
    <property type="protein sequence ID" value="KYN00472.1"/>
    <property type="molecule type" value="Genomic_DNA"/>
</dbReference>
<name>A0A195CJ61_9HYME</name>
<dbReference type="AlphaFoldDB" id="A0A195CJ61"/>
<keyword evidence="3" id="KW-1185">Reference proteome</keyword>
<proteinExistence type="predicted"/>
<sequence length="468" mass="52559">MGRWRFDREEEREKRKKEEDHSLGRESGVVFSDLARRLSSSGCSRCTKFREAPADVSRWNSMTEIESSNVTTTNGAIADNAAADRDRRFLIASTREEYARRRSGIADTSQPVSSARSDLIARRRRRDALAAIARPRRNTWHAENKDDAVRMTVRDPSGSPRIDVIGDRAKRSCALDATDSTDGFRNVRTADDERRTCCVSVDATTFLSRRGPARVIRDLIVERRNRRADSALLARSRSVAGGEEIFRSTVDSITIGRKDWFFEASFFGTTDFPKCNERILSTSSIVPHEVTGGSSVREIDSDVNTENLRTSDSARLIEIDTVESSYDEQPCVPAEEIVRRRDASSTVRFPAKLDPGGRAWRTKTDTRWKLPRIGPVQRTFLLGLLATSLLCDMVLSAPSSSSVLEDDVEEKELGMPRNSLGDDELEIIRRSIIQGLGLQRIPDPSKVCFTNTTLARIQSIVYYSILNK</sequence>
<evidence type="ECO:0000256" key="1">
    <source>
        <dbReference type="SAM" id="MobiDB-lite"/>
    </source>
</evidence>